<reference evidence="3" key="1">
    <citation type="journal article" date="2016" name="Sci. Rep.">
        <title>Molecular characterization of firefly nuptial gifts: a multi-omics approach sheds light on postcopulatory sexual selection.</title>
        <authorList>
            <person name="Al-Wathiqui N."/>
            <person name="Fallon T.R."/>
            <person name="South A."/>
            <person name="Weng J.K."/>
            <person name="Lewis S.M."/>
        </authorList>
    </citation>
    <scope>NUCLEOTIDE SEQUENCE</scope>
</reference>
<accession>A0A1Y1L0U9</accession>
<name>A0A1Y1L0U9_PHOPY</name>
<dbReference type="EMBL" id="GEZM01068082">
    <property type="protein sequence ID" value="JAV67221.1"/>
    <property type="molecule type" value="Transcribed_RNA"/>
</dbReference>
<feature type="region of interest" description="Disordered" evidence="1">
    <location>
        <begin position="114"/>
        <end position="135"/>
    </location>
</feature>
<dbReference type="EMBL" id="GEZM01068085">
    <property type="protein sequence ID" value="JAV67214.1"/>
    <property type="molecule type" value="Transcribed_RNA"/>
</dbReference>
<dbReference type="AlphaFoldDB" id="A0A1Y1L0U9"/>
<evidence type="ECO:0000256" key="1">
    <source>
        <dbReference type="SAM" id="MobiDB-lite"/>
    </source>
</evidence>
<sequence>MNYEIRNFPNFKIWPGERLICVNYARNLKAFHRRILTLLLKKSRKTTRPLQVGELVLCEDSNKKRQNWPIARIVEVFTSKDGVIRTAKLKCQNGFIIRAVQKLNPLELNIDVPKNDQKPEFNRNTNNEPSKIDGLVVTSKGSIRPPI</sequence>
<dbReference type="Pfam" id="PF18701">
    <property type="entry name" value="DUF5641"/>
    <property type="match status" value="1"/>
</dbReference>
<organism evidence="3">
    <name type="scientific">Photinus pyralis</name>
    <name type="common">Common eastern firefly</name>
    <name type="synonym">Lampyris pyralis</name>
    <dbReference type="NCBI Taxonomy" id="7054"/>
    <lineage>
        <taxon>Eukaryota</taxon>
        <taxon>Metazoa</taxon>
        <taxon>Ecdysozoa</taxon>
        <taxon>Arthropoda</taxon>
        <taxon>Hexapoda</taxon>
        <taxon>Insecta</taxon>
        <taxon>Pterygota</taxon>
        <taxon>Neoptera</taxon>
        <taxon>Endopterygota</taxon>
        <taxon>Coleoptera</taxon>
        <taxon>Polyphaga</taxon>
        <taxon>Elateriformia</taxon>
        <taxon>Elateroidea</taxon>
        <taxon>Lampyridae</taxon>
        <taxon>Lampyrinae</taxon>
        <taxon>Photinus</taxon>
    </lineage>
</organism>
<dbReference type="EMBL" id="GEZM01068083">
    <property type="protein sequence ID" value="JAV67218.1"/>
    <property type="molecule type" value="Transcribed_RNA"/>
</dbReference>
<evidence type="ECO:0000259" key="2">
    <source>
        <dbReference type="Pfam" id="PF18701"/>
    </source>
</evidence>
<dbReference type="EMBL" id="GEZM01068086">
    <property type="protein sequence ID" value="JAV67210.1"/>
    <property type="molecule type" value="Transcribed_RNA"/>
</dbReference>
<dbReference type="InterPro" id="IPR040676">
    <property type="entry name" value="DUF5641"/>
</dbReference>
<evidence type="ECO:0000313" key="3">
    <source>
        <dbReference type="EMBL" id="JAV67214.1"/>
    </source>
</evidence>
<protein>
    <recommendedName>
        <fullName evidence="2">DUF5641 domain-containing protein</fullName>
    </recommendedName>
</protein>
<feature type="domain" description="DUF5641" evidence="2">
    <location>
        <begin position="41"/>
        <end position="106"/>
    </location>
</feature>
<proteinExistence type="predicted"/>